<feature type="domain" description="Radical SAM core" evidence="9">
    <location>
        <begin position="169"/>
        <end position="397"/>
    </location>
</feature>
<evidence type="ECO:0000256" key="1">
    <source>
        <dbReference type="ARBA" id="ARBA00001966"/>
    </source>
</evidence>
<dbReference type="PROSITE" id="PS51332">
    <property type="entry name" value="B12_BINDING"/>
    <property type="match status" value="1"/>
</dbReference>
<dbReference type="RefSeq" id="WP_058439723.1">
    <property type="nucleotide sequence ID" value="NZ_KQ758903.1"/>
</dbReference>
<dbReference type="Gene3D" id="3.80.30.20">
    <property type="entry name" value="tm_1862 like domain"/>
    <property type="match status" value="1"/>
</dbReference>
<dbReference type="GO" id="GO:0046872">
    <property type="term" value="F:metal ion binding"/>
    <property type="evidence" value="ECO:0007669"/>
    <property type="project" value="UniProtKB-KW"/>
</dbReference>
<dbReference type="AlphaFoldDB" id="A0A0W0GJQ6"/>
<dbReference type="STRING" id="1217799.DEALK_16350"/>
<evidence type="ECO:0000256" key="3">
    <source>
        <dbReference type="ARBA" id="ARBA00022679"/>
    </source>
</evidence>
<dbReference type="SMART" id="SM00729">
    <property type="entry name" value="Elp3"/>
    <property type="match status" value="1"/>
</dbReference>
<comment type="cofactor">
    <cofactor evidence="1">
        <name>[4Fe-4S] cluster</name>
        <dbReference type="ChEBI" id="CHEBI:49883"/>
    </cofactor>
</comment>
<dbReference type="PANTHER" id="PTHR43409:SF7">
    <property type="entry name" value="BLL1977 PROTEIN"/>
    <property type="match status" value="1"/>
</dbReference>
<dbReference type="SUPFAM" id="SSF102114">
    <property type="entry name" value="Radical SAM enzymes"/>
    <property type="match status" value="1"/>
</dbReference>
<feature type="domain" description="B12-binding" evidence="8">
    <location>
        <begin position="1"/>
        <end position="132"/>
    </location>
</feature>
<dbReference type="Pfam" id="PF02310">
    <property type="entry name" value="B12-binding"/>
    <property type="match status" value="1"/>
</dbReference>
<dbReference type="PATRIC" id="fig|1217799.6.peg.1684"/>
<dbReference type="EMBL" id="LFDV01000002">
    <property type="protein sequence ID" value="KTB48788.1"/>
    <property type="molecule type" value="Genomic_DNA"/>
</dbReference>
<evidence type="ECO:0000256" key="4">
    <source>
        <dbReference type="ARBA" id="ARBA00022691"/>
    </source>
</evidence>
<dbReference type="PANTHER" id="PTHR43409">
    <property type="entry name" value="ANAEROBIC MAGNESIUM-PROTOPORPHYRIN IX MONOMETHYL ESTER CYCLASE-RELATED"/>
    <property type="match status" value="1"/>
</dbReference>
<keyword evidence="5" id="KW-0479">Metal-binding</keyword>
<comment type="caution">
    <text evidence="10">The sequence shown here is derived from an EMBL/GenBank/DDBJ whole genome shotgun (WGS) entry which is preliminary data.</text>
</comment>
<dbReference type="SFLD" id="SFLDS00029">
    <property type="entry name" value="Radical_SAM"/>
    <property type="match status" value="1"/>
</dbReference>
<evidence type="ECO:0000256" key="7">
    <source>
        <dbReference type="ARBA" id="ARBA00023014"/>
    </source>
</evidence>
<dbReference type="GO" id="GO:0051539">
    <property type="term" value="F:4 iron, 4 sulfur cluster binding"/>
    <property type="evidence" value="ECO:0007669"/>
    <property type="project" value="UniProtKB-KW"/>
</dbReference>
<dbReference type="OrthoDB" id="9801659at2"/>
<evidence type="ECO:0000259" key="8">
    <source>
        <dbReference type="PROSITE" id="PS51332"/>
    </source>
</evidence>
<keyword evidence="11" id="KW-1185">Reference proteome</keyword>
<dbReference type="Gene3D" id="3.40.50.280">
    <property type="entry name" value="Cobalamin-binding domain"/>
    <property type="match status" value="1"/>
</dbReference>
<keyword evidence="6" id="KW-0408">Iron</keyword>
<dbReference type="InterPro" id="IPR023404">
    <property type="entry name" value="rSAM_horseshoe"/>
</dbReference>
<reference evidence="10 11" key="1">
    <citation type="submission" date="2015-06" db="EMBL/GenBank/DDBJ databases">
        <title>Genome sequence of the organohalide-respiring Dehalogenimonas alkenigignens type strain (IP3-3T).</title>
        <authorList>
            <person name="Key T.A."/>
            <person name="Richmond D.P."/>
            <person name="Bowman K.S."/>
            <person name="Cho Y.-J."/>
            <person name="Chun J."/>
            <person name="da Costa M.S."/>
            <person name="Rainey F.A."/>
            <person name="Moe W.M."/>
        </authorList>
    </citation>
    <scope>NUCLEOTIDE SEQUENCE [LARGE SCALE GENOMIC DNA]</scope>
    <source>
        <strain evidence="10 11">IP3-3</strain>
    </source>
</reference>
<keyword evidence="7" id="KW-0411">Iron-sulfur</keyword>
<evidence type="ECO:0000256" key="6">
    <source>
        <dbReference type="ARBA" id="ARBA00023004"/>
    </source>
</evidence>
<name>A0A0W0GJQ6_9CHLR</name>
<dbReference type="Pfam" id="PF04055">
    <property type="entry name" value="Radical_SAM"/>
    <property type="match status" value="1"/>
</dbReference>
<dbReference type="Proteomes" id="UP000053947">
    <property type="component" value="Unassembled WGS sequence"/>
</dbReference>
<accession>A0A0W0GJQ6</accession>
<dbReference type="GO" id="GO:0003824">
    <property type="term" value="F:catalytic activity"/>
    <property type="evidence" value="ECO:0007669"/>
    <property type="project" value="InterPro"/>
</dbReference>
<evidence type="ECO:0000313" key="10">
    <source>
        <dbReference type="EMBL" id="KTB48788.1"/>
    </source>
</evidence>
<dbReference type="SFLD" id="SFLDG01082">
    <property type="entry name" value="B12-binding_domain_containing"/>
    <property type="match status" value="1"/>
</dbReference>
<dbReference type="InterPro" id="IPR034466">
    <property type="entry name" value="Methyltransferase_Class_B"/>
</dbReference>
<dbReference type="PROSITE" id="PS51918">
    <property type="entry name" value="RADICAL_SAM"/>
    <property type="match status" value="1"/>
</dbReference>
<dbReference type="SFLD" id="SFLDG01123">
    <property type="entry name" value="methyltransferase_(Class_B)"/>
    <property type="match status" value="1"/>
</dbReference>
<dbReference type="InterPro" id="IPR058240">
    <property type="entry name" value="rSAM_sf"/>
</dbReference>
<sequence>MRILLSIPLRDGMYTKFPDELLSIAAVLEKGGHKVMLHDANLGDRTAESFADFNPDLVGFSVSTGCIADSIKKALEFKKVYPNIKTVWGFRHPSALPEQTLQEEYVDYVVIGAGEYTLLELAAYLEKGEGQVSKIKGLAWKNGRDIVINEPRPFLEALDELPDPAWHLVDPKKYWDVSIITSRGCPYTCTFCADASFYKGNVADLSAERIAAQSERIHKEFGVNYLMYTGDNFGINRERLHKFCRIMIGKKLKLKWNCQISGTIDEETAKLMARAGCTAVILGAESGSQKILDLLTKGNVQEFEKTFWNLVRQRIIPTLFIQYGFPTETAADFQETLDFIKRLDNPPYLFMKFVPYPKTVLFDRCVAEKLVSVPDRLAGWSTFQLHHATAANLSQVPVKMMDDALASFRATFATRRFRFMLRHNPAYFITAIREPGQFFGSLSYLIKNYLNALFDSANGRESWLVKFQRVIGRNPEKKRSSRNWLLKRPESPVVMTAGTG</sequence>
<dbReference type="CDD" id="cd01335">
    <property type="entry name" value="Radical_SAM"/>
    <property type="match status" value="1"/>
</dbReference>
<dbReference type="GO" id="GO:0031419">
    <property type="term" value="F:cobalamin binding"/>
    <property type="evidence" value="ECO:0007669"/>
    <property type="project" value="InterPro"/>
</dbReference>
<organism evidence="10 11">
    <name type="scientific">Dehalogenimonas alkenigignens</name>
    <dbReference type="NCBI Taxonomy" id="1217799"/>
    <lineage>
        <taxon>Bacteria</taxon>
        <taxon>Bacillati</taxon>
        <taxon>Chloroflexota</taxon>
        <taxon>Dehalococcoidia</taxon>
        <taxon>Dehalococcoidales</taxon>
        <taxon>Dehalococcoidaceae</taxon>
        <taxon>Dehalogenimonas</taxon>
    </lineage>
</organism>
<dbReference type="InterPro" id="IPR006638">
    <property type="entry name" value="Elp3/MiaA/NifB-like_rSAM"/>
</dbReference>
<evidence type="ECO:0000256" key="2">
    <source>
        <dbReference type="ARBA" id="ARBA00022603"/>
    </source>
</evidence>
<dbReference type="InterPro" id="IPR006158">
    <property type="entry name" value="Cobalamin-bd"/>
</dbReference>
<keyword evidence="3" id="KW-0808">Transferase</keyword>
<dbReference type="InterPro" id="IPR007197">
    <property type="entry name" value="rSAM"/>
</dbReference>
<gene>
    <name evidence="10" type="ORF">DEALK_16350</name>
</gene>
<evidence type="ECO:0000313" key="11">
    <source>
        <dbReference type="Proteomes" id="UP000053947"/>
    </source>
</evidence>
<keyword evidence="4" id="KW-0949">S-adenosyl-L-methionine</keyword>
<dbReference type="CDD" id="cd02068">
    <property type="entry name" value="radical_SAM_B12_BD"/>
    <property type="match status" value="1"/>
</dbReference>
<evidence type="ECO:0000259" key="9">
    <source>
        <dbReference type="PROSITE" id="PS51918"/>
    </source>
</evidence>
<protein>
    <submittedName>
        <fullName evidence="10">Fe-S oxidoreductase</fullName>
    </submittedName>
</protein>
<proteinExistence type="predicted"/>
<dbReference type="InterPro" id="IPR051198">
    <property type="entry name" value="BchE-like"/>
</dbReference>
<keyword evidence="2" id="KW-0489">Methyltransferase</keyword>
<evidence type="ECO:0000256" key="5">
    <source>
        <dbReference type="ARBA" id="ARBA00022723"/>
    </source>
</evidence>